<protein>
    <recommendedName>
        <fullName evidence="1">DUF4062 domain-containing protein</fullName>
    </recommendedName>
</protein>
<dbReference type="RefSeq" id="WP_123169744.1">
    <property type="nucleotide sequence ID" value="NZ_QKOD01000011.1"/>
</dbReference>
<evidence type="ECO:0000313" key="2">
    <source>
        <dbReference type="EMBL" id="RNJ42391.1"/>
    </source>
</evidence>
<gene>
    <name evidence="2" type="ORF">DNR46_28760</name>
</gene>
<dbReference type="EMBL" id="QKOD01000011">
    <property type="protein sequence ID" value="RNJ42391.1"/>
    <property type="molecule type" value="Genomic_DNA"/>
</dbReference>
<feature type="domain" description="DUF4062" evidence="1">
    <location>
        <begin position="2"/>
        <end position="98"/>
    </location>
</feature>
<comment type="caution">
    <text evidence="2">The sequence shown here is derived from an EMBL/GenBank/DDBJ whole genome shotgun (WGS) entry which is preliminary data.</text>
</comment>
<dbReference type="AlphaFoldDB" id="A0A3M9X3G8"/>
<name>A0A3M9X3G8_9HYPH</name>
<accession>A0A3M9X3G8</accession>
<dbReference type="Proteomes" id="UP000275436">
    <property type="component" value="Unassembled WGS sequence"/>
</dbReference>
<organism evidence="2 3">
    <name type="scientific">Mesorhizobium japonicum</name>
    <dbReference type="NCBI Taxonomy" id="2066070"/>
    <lineage>
        <taxon>Bacteria</taxon>
        <taxon>Pseudomonadati</taxon>
        <taxon>Pseudomonadota</taxon>
        <taxon>Alphaproteobacteria</taxon>
        <taxon>Hyphomicrobiales</taxon>
        <taxon>Phyllobacteriaceae</taxon>
        <taxon>Mesorhizobium</taxon>
    </lineage>
</organism>
<evidence type="ECO:0000259" key="1">
    <source>
        <dbReference type="Pfam" id="PF13271"/>
    </source>
</evidence>
<dbReference type="InterPro" id="IPR025139">
    <property type="entry name" value="DUF4062"/>
</dbReference>
<proteinExistence type="predicted"/>
<evidence type="ECO:0000313" key="3">
    <source>
        <dbReference type="Proteomes" id="UP000275436"/>
    </source>
</evidence>
<reference evidence="2 3" key="1">
    <citation type="journal article" date="2018" name="Mol. Plant Microbe Interact.">
        <title>Taxonomically Different Co-Microsymbionts of a Relict Legume, Oxytropis popoviana, Have Complementary Sets of Symbiotic Genes and Together Increase the Efficiency of Plant Nodulation.</title>
        <authorList>
            <person name="Safronova V."/>
            <person name="Belimov A."/>
            <person name="Sazanova A."/>
            <person name="Chirak E."/>
            <person name="Verkhozina A."/>
            <person name="Kuznetsova I."/>
            <person name="Andronov E."/>
            <person name="Puhalsky J."/>
            <person name="Tikhonovich I."/>
        </authorList>
    </citation>
    <scope>NUCLEOTIDE SEQUENCE [LARGE SCALE GENOMIC DNA]</scope>
    <source>
        <strain evidence="2 3">Opo-235</strain>
    </source>
</reference>
<dbReference type="Pfam" id="PF13271">
    <property type="entry name" value="DUF4062"/>
    <property type="match status" value="1"/>
</dbReference>
<sequence length="394" mass="43730">MRIYISATYSDLIEHRAAVARVLRQMGHDVISMEEYVAEGTRPLDRCLADAAGADVCVSIIAWRYGYVPAETSTGSAIWPQGAKPGTTSITECEFLAAVPKRPLVFLLDPAASCPAPFMDAVTGENESGARIKRFRDELFSNWLAGIFRTPEDLARQVSASIYRREISNRTSMVSLALESGFSEAVMVGGPVQDSTLMSMKQSLANSPQLAVLRIDLRDEPYWWSTRLFFLACVVDEVAATDLLIFLQSGDRFVGAATPATVLDRLARSSPLLHEFDQNCRKSPVDKSNIDDALDQRAAEWNTLFSAQSEEQVRILASPREVRRWFATDLLRRGVEQDPASPASPFLKGVPDWPHSCVPITSNGKLVRVVSRVALMEQLARMFVQDLDRSWGLR</sequence>